<evidence type="ECO:0000313" key="3">
    <source>
        <dbReference type="Proteomes" id="UP000478008"/>
    </source>
</evidence>
<protein>
    <submittedName>
        <fullName evidence="2">DEBR0S1_06568g1_1</fullName>
    </submittedName>
</protein>
<name>A0A7D9GYR5_DEKBR</name>
<feature type="compositionally biased region" description="Basic and acidic residues" evidence="1">
    <location>
        <begin position="39"/>
        <end position="62"/>
    </location>
</feature>
<feature type="region of interest" description="Disordered" evidence="1">
    <location>
        <begin position="151"/>
        <end position="172"/>
    </location>
</feature>
<keyword evidence="3" id="KW-1185">Reference proteome</keyword>
<dbReference type="GO" id="GO:0005634">
    <property type="term" value="C:nucleus"/>
    <property type="evidence" value="ECO:0007669"/>
    <property type="project" value="TreeGrafter"/>
</dbReference>
<dbReference type="GO" id="GO:0030686">
    <property type="term" value="C:90S preribosome"/>
    <property type="evidence" value="ECO:0007669"/>
    <property type="project" value="TreeGrafter"/>
</dbReference>
<dbReference type="Proteomes" id="UP000478008">
    <property type="component" value="Unassembled WGS sequence"/>
</dbReference>
<feature type="compositionally biased region" description="Basic and acidic residues" evidence="1">
    <location>
        <begin position="152"/>
        <end position="172"/>
    </location>
</feature>
<evidence type="ECO:0000256" key="1">
    <source>
        <dbReference type="SAM" id="MobiDB-lite"/>
    </source>
</evidence>
<accession>A0A7D9GYR5</accession>
<dbReference type="PANTHER" id="PTHR24030:SF0">
    <property type="entry name" value="PROTEIN CMSS1"/>
    <property type="match status" value="1"/>
</dbReference>
<sequence>MTGEDDLNDGLDYKFEASEDEGVSVPKENEDQSDNEQETEQKEEEKKSKSNKRKNTDKEKLKEKKKRKLEYDTAEKKNIATQTADIIAEKLAQKVKRQNKKLSALELSDLYISKSNIAYTGDWKEERTLKNLPSFLENFIENDVLSKSPKRLRAEAKKAGKKDVKPEEKKGKPARHEHCYALVISMSAIRACDVHRATRSMEAGSMKLISKNRLKDDIKNLKSSRCRILAGTPGRIKRILEVEKSPLKGTEIKAVICDCYLDSKLQNLWDTPDTIRTLRKIIDGNKDVRIYLY</sequence>
<organism evidence="2 3">
    <name type="scientific">Dekkera bruxellensis</name>
    <name type="common">Brettanomyces custersii</name>
    <dbReference type="NCBI Taxonomy" id="5007"/>
    <lineage>
        <taxon>Eukaryota</taxon>
        <taxon>Fungi</taxon>
        <taxon>Dikarya</taxon>
        <taxon>Ascomycota</taxon>
        <taxon>Saccharomycotina</taxon>
        <taxon>Pichiomycetes</taxon>
        <taxon>Pichiales</taxon>
        <taxon>Pichiaceae</taxon>
        <taxon>Brettanomyces</taxon>
    </lineage>
</organism>
<gene>
    <name evidence="2" type="ORF">DEBR0S1_06568G</name>
</gene>
<feature type="region of interest" description="Disordered" evidence="1">
    <location>
        <begin position="1"/>
        <end position="75"/>
    </location>
</feature>
<dbReference type="InterPro" id="IPR032704">
    <property type="entry name" value="Cms1"/>
</dbReference>
<proteinExistence type="predicted"/>
<dbReference type="PANTHER" id="PTHR24030">
    <property type="entry name" value="PROTEIN CMSS1"/>
    <property type="match status" value="1"/>
</dbReference>
<dbReference type="Pfam" id="PF14617">
    <property type="entry name" value="CMS1"/>
    <property type="match status" value="1"/>
</dbReference>
<dbReference type="EMBL" id="CABFWN010000001">
    <property type="protein sequence ID" value="VUG16067.1"/>
    <property type="molecule type" value="Genomic_DNA"/>
</dbReference>
<dbReference type="AlphaFoldDB" id="A0A7D9GYR5"/>
<reference evidence="2 3" key="1">
    <citation type="submission" date="2019-07" db="EMBL/GenBank/DDBJ databases">
        <authorList>
            <person name="Friedrich A."/>
            <person name="Schacherer J."/>
        </authorList>
    </citation>
    <scope>NUCLEOTIDE SEQUENCE [LARGE SCALE GENOMIC DNA]</scope>
</reference>
<evidence type="ECO:0000313" key="2">
    <source>
        <dbReference type="EMBL" id="VUG16067.1"/>
    </source>
</evidence>